<dbReference type="PATRIC" id="fig|1423766.4.peg.644"/>
<comment type="caution">
    <text evidence="1">The sequence shown here is derived from an EMBL/GenBank/DDBJ whole genome shotgun (WGS) entry which is preliminary data.</text>
</comment>
<dbReference type="Proteomes" id="UP000051439">
    <property type="component" value="Unassembled WGS sequence"/>
</dbReference>
<dbReference type="Gene3D" id="3.90.70.10">
    <property type="entry name" value="Cysteine proteinases"/>
    <property type="match status" value="1"/>
</dbReference>
<name>A0A0R1NMA1_9LACO</name>
<gene>
    <name evidence="1" type="ORF">FC98_GL000624</name>
</gene>
<dbReference type="EMBL" id="AZEB01000013">
    <property type="protein sequence ID" value="KRL21598.1"/>
    <property type="molecule type" value="Genomic_DNA"/>
</dbReference>
<accession>A0A0R1NMA1</accession>
<organism evidence="1 2">
    <name type="scientific">Lentilactobacillus kisonensis DSM 19906 = JCM 15041</name>
    <dbReference type="NCBI Taxonomy" id="1423766"/>
    <lineage>
        <taxon>Bacteria</taxon>
        <taxon>Bacillati</taxon>
        <taxon>Bacillota</taxon>
        <taxon>Bacilli</taxon>
        <taxon>Lactobacillales</taxon>
        <taxon>Lactobacillaceae</taxon>
        <taxon>Lentilactobacillus</taxon>
    </lineage>
</organism>
<dbReference type="AlphaFoldDB" id="A0A0R1NMA1"/>
<keyword evidence="2" id="KW-1185">Reference proteome</keyword>
<dbReference type="RefSeq" id="WP_008858096.1">
    <property type="nucleotide sequence ID" value="NZ_AZEB01000013.1"/>
</dbReference>
<evidence type="ECO:0000313" key="1">
    <source>
        <dbReference type="EMBL" id="KRL21598.1"/>
    </source>
</evidence>
<evidence type="ECO:0000313" key="2">
    <source>
        <dbReference type="Proteomes" id="UP000051439"/>
    </source>
</evidence>
<protein>
    <recommendedName>
        <fullName evidence="3">Peptidase C39-like domain-containing protein</fullName>
    </recommendedName>
</protein>
<proteinExistence type="predicted"/>
<evidence type="ECO:0008006" key="3">
    <source>
        <dbReference type="Google" id="ProtNLM"/>
    </source>
</evidence>
<sequence length="232" mass="27361">MEKTTIANEKTNRFFVRLRRIPGEHWYLATDNERNVTAHDRVRIPEDIKTQDFLIDQISFFSKQIWYHFTCGDLVGWLPKRNIRKTFRRLDVTPIKQKTQADIDNQCAAVKMLLGSANTDLSDDVLTQAIEKWRQQSTKLIDLSELIISQTHSIRDLNRVNFRQLNKQILRRRPVIIKVAGIDNLKSSLIVLTGFNRKLYYYNDPWTGRLESISQNHLKKHWQHGNLEAISY</sequence>
<reference evidence="1 2" key="1">
    <citation type="journal article" date="2015" name="Genome Announc.">
        <title>Expanding the biotechnology potential of lactobacilli through comparative genomics of 213 strains and associated genera.</title>
        <authorList>
            <person name="Sun Z."/>
            <person name="Harris H.M."/>
            <person name="McCann A."/>
            <person name="Guo C."/>
            <person name="Argimon S."/>
            <person name="Zhang W."/>
            <person name="Yang X."/>
            <person name="Jeffery I.B."/>
            <person name="Cooney J.C."/>
            <person name="Kagawa T.F."/>
            <person name="Liu W."/>
            <person name="Song Y."/>
            <person name="Salvetti E."/>
            <person name="Wrobel A."/>
            <person name="Rasinkangas P."/>
            <person name="Parkhill J."/>
            <person name="Rea M.C."/>
            <person name="O'Sullivan O."/>
            <person name="Ritari J."/>
            <person name="Douillard F.P."/>
            <person name="Paul Ross R."/>
            <person name="Yang R."/>
            <person name="Briner A.E."/>
            <person name="Felis G.E."/>
            <person name="de Vos W.M."/>
            <person name="Barrangou R."/>
            <person name="Klaenhammer T.R."/>
            <person name="Caufield P.W."/>
            <person name="Cui Y."/>
            <person name="Zhang H."/>
            <person name="O'Toole P.W."/>
        </authorList>
    </citation>
    <scope>NUCLEOTIDE SEQUENCE [LARGE SCALE GENOMIC DNA]</scope>
    <source>
        <strain evidence="1 2">DSM 19906</strain>
    </source>
</reference>